<sequence length="628" mass="70922">MHEVGFPVDLSVFTRLIATLFFLAVGVFYFLKNTAAKYFDIGGAAAGGFDREFISVYAEYCSVCGKYSTKKCSRCKSVRYCSAECQKSDWDLGHQRKCKDYGITTLTPSAKNGLRFRDSPFGNRSVSKISLVSDRGLNKSSLKPREVLFPYEEFVRYFNWDNPELAPCGLMNCGNSCFANVILQCLSWTRPLVAYLLEKGHKRECMRNDWCFFCEFETHVERASQSRFSFSPINIISRLTNIGGTLGYGRQEDAHEFMRYAIDTMQSVCLDEFGGEKMVPLRSQETTVIQYIFGGLLQSQVQCTVCSHVSDQYENMMDLTVEIHGDAVSLEECLDQFTAKEWLQGDNMYKCDRCSDYVKACKRLTIRRAPNILTIALKRFQRGRYGKLNKRVSFPETLDLNPYMSEGREGSDVYKLYAVIVHLDMLNASFFGHYICYIKDFCGNWYRIDDSEIESVELEDVLSQRAYMLLYSRVHARLSSLCLTSQVQDEKKSDTLDTVFCQKELVESSMAGAIDSRSSSFATSEDPECEQESSSSISSSPSLSPSVVTSECCSEIERVVDTTLDSESNPSIDDSATDHQEDAANGNRDPEANHQVVDSCSDSTIFTPSVCTKSNPLVRDMDTEMIDA</sequence>
<dbReference type="EMBL" id="JBANAX010000394">
    <property type="protein sequence ID" value="KAL1210421.1"/>
    <property type="molecule type" value="Genomic_DNA"/>
</dbReference>
<dbReference type="InterPro" id="IPR028889">
    <property type="entry name" value="USP"/>
</dbReference>
<dbReference type="InterPro" id="IPR002893">
    <property type="entry name" value="Znf_MYND"/>
</dbReference>
<dbReference type="GO" id="GO:0008270">
    <property type="term" value="F:zinc ion binding"/>
    <property type="evidence" value="ECO:0007669"/>
    <property type="project" value="UniProtKB-KW"/>
</dbReference>
<keyword evidence="4" id="KW-0862">Zinc</keyword>
<comment type="caution">
    <text evidence="10">The sequence shown here is derived from an EMBL/GenBank/DDBJ whole genome shotgun (WGS) entry which is preliminary data.</text>
</comment>
<dbReference type="Proteomes" id="UP001558713">
    <property type="component" value="Unassembled WGS sequence"/>
</dbReference>
<dbReference type="PROSITE" id="PS50865">
    <property type="entry name" value="ZF_MYND_2"/>
    <property type="match status" value="1"/>
</dbReference>
<dbReference type="PROSITE" id="PS50235">
    <property type="entry name" value="USP_3"/>
    <property type="match status" value="1"/>
</dbReference>
<evidence type="ECO:0000313" key="10">
    <source>
        <dbReference type="EMBL" id="KAL1210421.1"/>
    </source>
</evidence>
<feature type="region of interest" description="Disordered" evidence="6">
    <location>
        <begin position="563"/>
        <end position="595"/>
    </location>
</feature>
<dbReference type="SUPFAM" id="SSF54001">
    <property type="entry name" value="Cysteine proteinases"/>
    <property type="match status" value="1"/>
</dbReference>
<keyword evidence="2" id="KW-0479">Metal-binding</keyword>
<organism evidence="10 11">
    <name type="scientific">Cardamine amara subsp. amara</name>
    <dbReference type="NCBI Taxonomy" id="228776"/>
    <lineage>
        <taxon>Eukaryota</taxon>
        <taxon>Viridiplantae</taxon>
        <taxon>Streptophyta</taxon>
        <taxon>Embryophyta</taxon>
        <taxon>Tracheophyta</taxon>
        <taxon>Spermatophyta</taxon>
        <taxon>Magnoliopsida</taxon>
        <taxon>eudicotyledons</taxon>
        <taxon>Gunneridae</taxon>
        <taxon>Pentapetalae</taxon>
        <taxon>rosids</taxon>
        <taxon>malvids</taxon>
        <taxon>Brassicales</taxon>
        <taxon>Brassicaceae</taxon>
        <taxon>Cardamineae</taxon>
        <taxon>Cardamine</taxon>
    </lineage>
</organism>
<dbReference type="InterPro" id="IPR018200">
    <property type="entry name" value="USP_CS"/>
</dbReference>
<evidence type="ECO:0000256" key="5">
    <source>
        <dbReference type="PROSITE-ProRule" id="PRU00134"/>
    </source>
</evidence>
<dbReference type="PANTHER" id="PTHR24006:SF929">
    <property type="entry name" value="UBIQUITIN CARBOXYL-TERMINAL HYDROLASE 18"/>
    <property type="match status" value="1"/>
</dbReference>
<keyword evidence="11" id="KW-1185">Reference proteome</keyword>
<keyword evidence="7" id="KW-0472">Membrane</keyword>
<evidence type="ECO:0000256" key="1">
    <source>
        <dbReference type="ARBA" id="ARBA00009085"/>
    </source>
</evidence>
<evidence type="ECO:0000259" key="9">
    <source>
        <dbReference type="PROSITE" id="PS50865"/>
    </source>
</evidence>
<evidence type="ECO:0000259" key="8">
    <source>
        <dbReference type="PROSITE" id="PS50235"/>
    </source>
</evidence>
<dbReference type="PROSITE" id="PS00972">
    <property type="entry name" value="USP_1"/>
    <property type="match status" value="1"/>
</dbReference>
<dbReference type="FunFam" id="3.90.70.10:FF:000026">
    <property type="entry name" value="Ubiquitin carboxyl-terminal hydrolase 15"/>
    <property type="match status" value="1"/>
</dbReference>
<protein>
    <submittedName>
        <fullName evidence="10">Ubiquitin carboxyl-terminal hydrolase 18</fullName>
    </submittedName>
</protein>
<dbReference type="InterPro" id="IPR050164">
    <property type="entry name" value="Peptidase_C19"/>
</dbReference>
<feature type="domain" description="USP" evidence="8">
    <location>
        <begin position="168"/>
        <end position="474"/>
    </location>
</feature>
<comment type="similarity">
    <text evidence="1">Belongs to the peptidase C19 family.</text>
</comment>
<keyword evidence="3 5" id="KW-0863">Zinc-finger</keyword>
<proteinExistence type="inferred from homology"/>
<dbReference type="CDD" id="cd02661">
    <property type="entry name" value="Peptidase_C19E"/>
    <property type="match status" value="1"/>
</dbReference>
<evidence type="ECO:0000256" key="2">
    <source>
        <dbReference type="ARBA" id="ARBA00022723"/>
    </source>
</evidence>
<keyword evidence="7" id="KW-1133">Transmembrane helix</keyword>
<dbReference type="InterPro" id="IPR001394">
    <property type="entry name" value="Peptidase_C19_UCH"/>
</dbReference>
<evidence type="ECO:0000256" key="6">
    <source>
        <dbReference type="SAM" id="MobiDB-lite"/>
    </source>
</evidence>
<dbReference type="InterPro" id="IPR038765">
    <property type="entry name" value="Papain-like_cys_pep_sf"/>
</dbReference>
<dbReference type="AlphaFoldDB" id="A0ABD1BFN4"/>
<feature type="compositionally biased region" description="Basic and acidic residues" evidence="6">
    <location>
        <begin position="576"/>
        <end position="592"/>
    </location>
</feature>
<dbReference type="Pfam" id="PF01753">
    <property type="entry name" value="zf-MYND"/>
    <property type="match status" value="1"/>
</dbReference>
<feature type="compositionally biased region" description="Polar residues" evidence="6">
    <location>
        <begin position="563"/>
        <end position="574"/>
    </location>
</feature>
<gene>
    <name evidence="10" type="ORF">V5N11_006751</name>
</gene>
<dbReference type="Gene3D" id="6.10.140.2220">
    <property type="match status" value="1"/>
</dbReference>
<dbReference type="Gene3D" id="3.90.70.10">
    <property type="entry name" value="Cysteine proteinases"/>
    <property type="match status" value="1"/>
</dbReference>
<feature type="transmembrane region" description="Helical" evidence="7">
    <location>
        <begin position="12"/>
        <end position="31"/>
    </location>
</feature>
<accession>A0ABD1BFN4</accession>
<dbReference type="PANTHER" id="PTHR24006">
    <property type="entry name" value="UBIQUITIN CARBOXYL-TERMINAL HYDROLASE"/>
    <property type="match status" value="1"/>
</dbReference>
<dbReference type="PROSITE" id="PS01360">
    <property type="entry name" value="ZF_MYND_1"/>
    <property type="match status" value="1"/>
</dbReference>
<feature type="compositionally biased region" description="Low complexity" evidence="6">
    <location>
        <begin position="533"/>
        <end position="547"/>
    </location>
</feature>
<dbReference type="Pfam" id="PF00443">
    <property type="entry name" value="UCH"/>
    <property type="match status" value="1"/>
</dbReference>
<dbReference type="SUPFAM" id="SSF144232">
    <property type="entry name" value="HIT/MYND zinc finger-like"/>
    <property type="match status" value="1"/>
</dbReference>
<feature type="domain" description="MYND-type" evidence="9">
    <location>
        <begin position="61"/>
        <end position="98"/>
    </location>
</feature>
<name>A0ABD1BFN4_CARAN</name>
<keyword evidence="10" id="KW-0378">Hydrolase</keyword>
<evidence type="ECO:0000256" key="7">
    <source>
        <dbReference type="SAM" id="Phobius"/>
    </source>
</evidence>
<feature type="region of interest" description="Disordered" evidence="6">
    <location>
        <begin position="516"/>
        <end position="547"/>
    </location>
</feature>
<keyword evidence="7" id="KW-0812">Transmembrane</keyword>
<evidence type="ECO:0000256" key="4">
    <source>
        <dbReference type="ARBA" id="ARBA00022833"/>
    </source>
</evidence>
<dbReference type="GO" id="GO:0016787">
    <property type="term" value="F:hydrolase activity"/>
    <property type="evidence" value="ECO:0007669"/>
    <property type="project" value="UniProtKB-KW"/>
</dbReference>
<evidence type="ECO:0000256" key="3">
    <source>
        <dbReference type="ARBA" id="ARBA00022771"/>
    </source>
</evidence>
<reference evidence="10 11" key="1">
    <citation type="submission" date="2024-04" db="EMBL/GenBank/DDBJ databases">
        <title>Genome assembly C_amara_ONT_v2.</title>
        <authorList>
            <person name="Yant L."/>
            <person name="Moore C."/>
            <person name="Slenker M."/>
        </authorList>
    </citation>
    <scope>NUCLEOTIDE SEQUENCE [LARGE SCALE GENOMIC DNA]</scope>
    <source>
        <tissue evidence="10">Leaf</tissue>
    </source>
</reference>
<evidence type="ECO:0000313" key="11">
    <source>
        <dbReference type="Proteomes" id="UP001558713"/>
    </source>
</evidence>